<name>A0AAV4NIV7_9ARAC</name>
<proteinExistence type="predicted"/>
<feature type="region of interest" description="Disordered" evidence="1">
    <location>
        <begin position="23"/>
        <end position="50"/>
    </location>
</feature>
<reference evidence="2 3" key="1">
    <citation type="submission" date="2021-06" db="EMBL/GenBank/DDBJ databases">
        <title>Caerostris darwini draft genome.</title>
        <authorList>
            <person name="Kono N."/>
            <person name="Arakawa K."/>
        </authorList>
    </citation>
    <scope>NUCLEOTIDE SEQUENCE [LARGE SCALE GENOMIC DNA]</scope>
</reference>
<protein>
    <submittedName>
        <fullName evidence="2">Uncharacterized protein</fullName>
    </submittedName>
</protein>
<dbReference type="Proteomes" id="UP001054837">
    <property type="component" value="Unassembled WGS sequence"/>
</dbReference>
<gene>
    <name evidence="2" type="ORF">CDAR_515961</name>
</gene>
<dbReference type="AlphaFoldDB" id="A0AAV4NIV7"/>
<feature type="compositionally biased region" description="Polar residues" evidence="1">
    <location>
        <begin position="23"/>
        <end position="43"/>
    </location>
</feature>
<evidence type="ECO:0000313" key="2">
    <source>
        <dbReference type="EMBL" id="GIX83886.1"/>
    </source>
</evidence>
<comment type="caution">
    <text evidence="2">The sequence shown here is derived from an EMBL/GenBank/DDBJ whole genome shotgun (WGS) entry which is preliminary data.</text>
</comment>
<dbReference type="EMBL" id="BPLQ01001678">
    <property type="protein sequence ID" value="GIX83886.1"/>
    <property type="molecule type" value="Genomic_DNA"/>
</dbReference>
<accession>A0AAV4NIV7</accession>
<keyword evidence="3" id="KW-1185">Reference proteome</keyword>
<evidence type="ECO:0000256" key="1">
    <source>
        <dbReference type="SAM" id="MobiDB-lite"/>
    </source>
</evidence>
<evidence type="ECO:0000313" key="3">
    <source>
        <dbReference type="Proteomes" id="UP001054837"/>
    </source>
</evidence>
<organism evidence="2 3">
    <name type="scientific">Caerostris darwini</name>
    <dbReference type="NCBI Taxonomy" id="1538125"/>
    <lineage>
        <taxon>Eukaryota</taxon>
        <taxon>Metazoa</taxon>
        <taxon>Ecdysozoa</taxon>
        <taxon>Arthropoda</taxon>
        <taxon>Chelicerata</taxon>
        <taxon>Arachnida</taxon>
        <taxon>Araneae</taxon>
        <taxon>Araneomorphae</taxon>
        <taxon>Entelegynae</taxon>
        <taxon>Araneoidea</taxon>
        <taxon>Araneidae</taxon>
        <taxon>Caerostris</taxon>
    </lineage>
</organism>
<sequence>MTHAESSPESSRHGIYITFNNRIHHSNQSSNSPVTMTQPTQRASVPRHSEHNTLVISKIAESHPDVERFRKIPPQPKHCCPQNEFFPSRARFFSSTMDANTHAPINAKGGTVLGMRSFTPTYEYI</sequence>